<feature type="transmembrane region" description="Helical" evidence="7">
    <location>
        <begin position="282"/>
        <end position="302"/>
    </location>
</feature>
<dbReference type="EMBL" id="JAVRRT010000037">
    <property type="protein sequence ID" value="KAK5162707.1"/>
    <property type="molecule type" value="Genomic_DNA"/>
</dbReference>
<feature type="transmembrane region" description="Helical" evidence="7">
    <location>
        <begin position="345"/>
        <end position="366"/>
    </location>
</feature>
<evidence type="ECO:0000256" key="1">
    <source>
        <dbReference type="ARBA" id="ARBA00004370"/>
    </source>
</evidence>
<dbReference type="FunFam" id="2.70.150.10:FF:000002">
    <property type="entry name" value="Copper-transporting ATPase 1, putative"/>
    <property type="match status" value="1"/>
</dbReference>
<dbReference type="InterPro" id="IPR059000">
    <property type="entry name" value="ATPase_P-type_domA"/>
</dbReference>
<keyword evidence="5 7" id="KW-1133">Transmembrane helix</keyword>
<evidence type="ECO:0000313" key="11">
    <source>
        <dbReference type="Proteomes" id="UP001337655"/>
    </source>
</evidence>
<dbReference type="Pfam" id="PF00403">
    <property type="entry name" value="HMA"/>
    <property type="match status" value="1"/>
</dbReference>
<dbReference type="InterPro" id="IPR023299">
    <property type="entry name" value="ATPase_P-typ_cyto_dom_N"/>
</dbReference>
<dbReference type="CDD" id="cd00371">
    <property type="entry name" value="HMA"/>
    <property type="match status" value="1"/>
</dbReference>
<evidence type="ECO:0000256" key="5">
    <source>
        <dbReference type="ARBA" id="ARBA00022989"/>
    </source>
</evidence>
<keyword evidence="4" id="KW-1278">Translocase</keyword>
<feature type="transmembrane region" description="Helical" evidence="7">
    <location>
        <begin position="526"/>
        <end position="552"/>
    </location>
</feature>
<dbReference type="InterPro" id="IPR001757">
    <property type="entry name" value="P_typ_ATPase"/>
</dbReference>
<name>A0AAV9NTE1_9PEZI</name>
<keyword evidence="2 7" id="KW-0812">Transmembrane</keyword>
<keyword evidence="3 7" id="KW-0479">Metal-binding</keyword>
<dbReference type="Gene3D" id="3.30.70.100">
    <property type="match status" value="1"/>
</dbReference>
<feature type="transmembrane region" description="Helical" evidence="7">
    <location>
        <begin position="901"/>
        <end position="923"/>
    </location>
</feature>
<protein>
    <recommendedName>
        <fullName evidence="12">P-type Cu(+) transporter</fullName>
    </recommendedName>
</protein>
<dbReference type="AlphaFoldDB" id="A0AAV9NTE1"/>
<dbReference type="InterPro" id="IPR023298">
    <property type="entry name" value="ATPase_P-typ_TM_dom_sf"/>
</dbReference>
<evidence type="ECO:0008006" key="12">
    <source>
        <dbReference type="Google" id="ProtNLM"/>
    </source>
</evidence>
<feature type="transmembrane region" description="Helical" evidence="7">
    <location>
        <begin position="870"/>
        <end position="895"/>
    </location>
</feature>
<dbReference type="InterPro" id="IPR056236">
    <property type="entry name" value="HMA_PCA1"/>
</dbReference>
<dbReference type="InterPro" id="IPR044492">
    <property type="entry name" value="P_typ_ATPase_HD_dom"/>
</dbReference>
<dbReference type="PROSITE" id="PS51376">
    <property type="entry name" value="DBB"/>
    <property type="match status" value="1"/>
</dbReference>
<evidence type="ECO:0000259" key="8">
    <source>
        <dbReference type="PROSITE" id="PS50846"/>
    </source>
</evidence>
<dbReference type="PRINTS" id="PR00120">
    <property type="entry name" value="HATPASE"/>
</dbReference>
<dbReference type="PROSITE" id="PS00154">
    <property type="entry name" value="ATPASE_E1_E2"/>
    <property type="match status" value="1"/>
</dbReference>
<dbReference type="GO" id="GO:0030003">
    <property type="term" value="P:intracellular monoatomic cation homeostasis"/>
    <property type="evidence" value="ECO:0007669"/>
    <property type="project" value="UniProtKB-ARBA"/>
</dbReference>
<sequence>MVSTEDVVEKGFIGLDLSKDCSTEGGEIQMLTGCANAKAGDCIDGSETGSRRNLGIESGNSPACATKSRCVGLETPSCGSKTDDGSYCGPTKVRCDRSSCHNGESVLPASRFVKQAKTEPDIEKGASAILHVSLAVEGLTCTGCETKLFRALSGIPGVRNLNTSLVLSKAEFDLDDQAGPIGEVIRAVEKSTGFACKRLNTEGQELDVLVDGDAEAFVQRQYPGGIMQLCAVDKRTVRITFDPTSIGARAVVGSLFGVQLHLAAPRTSSDLESGRKHVRHTAWVTLLSAGLTVPVLVLAWAPLPSRPIAYGAASLALATAVQFVIAGQFYVSALRALIFMRVIEMDLLIVLSTSTAYIFSVIAFAYQAMGRPLRIGEFFETSTLLVTLIMLGRLVSAFARQRAVESVSLRSLQNQTAVLCDSEGHDEQEIDVRLLQHGDLFKVSPDSRVTTDGVIVIGATEVDESMITGECLPVEKHPGSSVIAGSINGSGVIVARLTHLPGHNTISTIAAMVDEAKFQKPKTQELVDIVAGWFVPVILVLTIITFVVWVAVGISVRQQSAATAVITAITYGVSVLIVSCPCAIGLCIPMVIVVAGGAAAKHGVVFKSALALESARKVSHVVFDKTGTLTEGRLSVIEEVILTDKELATSITLGLTSNSKHPVSAAISSYLQAKGVKAADTKDVRSITGKGVEGTYAGDVIRCGNTRWLQVQDFPEVQSLLRNGLTVFGVTIRGQPLAVFGLSDSIRPETKFVLAELKKRRIAISIVSGDDAGATNALAAELDIPLKNVRSRCTPADKQDYLKNLETEKCTIFCGDGTNDAVALAQADIGVHMSGGSDVAQTAADVVLVRPVLTGILVLLDLSRAAMRRVVLNFTWSFLYNLLAILLAGGAFVHARIPPQYAGLGEIVSVLPVVLIALQLRWFKRNYESQLH</sequence>
<dbReference type="SFLD" id="SFLDS00003">
    <property type="entry name" value="Haloacid_Dehalogenase"/>
    <property type="match status" value="1"/>
</dbReference>
<dbReference type="GeneID" id="89932549"/>
<evidence type="ECO:0000313" key="10">
    <source>
        <dbReference type="EMBL" id="KAK5162707.1"/>
    </source>
</evidence>
<keyword evidence="11" id="KW-1185">Reference proteome</keyword>
<dbReference type="SUPFAM" id="SSF81665">
    <property type="entry name" value="Calcium ATPase, transmembrane domain M"/>
    <property type="match status" value="1"/>
</dbReference>
<dbReference type="InterPro" id="IPR023214">
    <property type="entry name" value="HAD_sf"/>
</dbReference>
<dbReference type="Pfam" id="PF00702">
    <property type="entry name" value="Hydrolase"/>
    <property type="match status" value="1"/>
</dbReference>
<dbReference type="InterPro" id="IPR017893">
    <property type="entry name" value="DBB_domain"/>
</dbReference>
<dbReference type="InterPro" id="IPR036163">
    <property type="entry name" value="HMA_dom_sf"/>
</dbReference>
<comment type="similarity">
    <text evidence="7">Belongs to the cation transport ATPase (P-type) (TC 3.A.3) family. Type IB subfamily.</text>
</comment>
<dbReference type="PROSITE" id="PS01229">
    <property type="entry name" value="COF_2"/>
    <property type="match status" value="1"/>
</dbReference>
<reference evidence="10 11" key="1">
    <citation type="submission" date="2023-08" db="EMBL/GenBank/DDBJ databases">
        <title>Black Yeasts Isolated from many extreme environments.</title>
        <authorList>
            <person name="Coleine C."/>
            <person name="Stajich J.E."/>
            <person name="Selbmann L."/>
        </authorList>
    </citation>
    <scope>NUCLEOTIDE SEQUENCE [LARGE SCALE GENOMIC DNA]</scope>
    <source>
        <strain evidence="10 11">CCFEE 5935</strain>
    </source>
</reference>
<dbReference type="InterPro" id="IPR008250">
    <property type="entry name" value="ATPase_P-typ_transduc_dom_A_sf"/>
</dbReference>
<dbReference type="Gene3D" id="2.70.150.10">
    <property type="entry name" value="Calcium-transporting ATPase, cytoplasmic transduction domain A"/>
    <property type="match status" value="1"/>
</dbReference>
<dbReference type="NCBIfam" id="TIGR01494">
    <property type="entry name" value="ATPase_P-type"/>
    <property type="match status" value="1"/>
</dbReference>
<feature type="domain" description="HMA" evidence="8">
    <location>
        <begin position="130"/>
        <end position="197"/>
    </location>
</feature>
<evidence type="ECO:0000256" key="4">
    <source>
        <dbReference type="ARBA" id="ARBA00022967"/>
    </source>
</evidence>
<evidence type="ECO:0000256" key="6">
    <source>
        <dbReference type="ARBA" id="ARBA00023136"/>
    </source>
</evidence>
<keyword evidence="6 7" id="KW-0472">Membrane</keyword>
<dbReference type="Gene3D" id="3.40.50.1000">
    <property type="entry name" value="HAD superfamily/HAD-like"/>
    <property type="match status" value="1"/>
</dbReference>
<dbReference type="PANTHER" id="PTHR46594">
    <property type="entry name" value="P-TYPE CATION-TRANSPORTING ATPASE"/>
    <property type="match status" value="1"/>
</dbReference>
<keyword evidence="7" id="KW-0067">ATP-binding</keyword>
<dbReference type="InterPro" id="IPR036412">
    <property type="entry name" value="HAD-like_sf"/>
</dbReference>
<dbReference type="NCBIfam" id="TIGR01525">
    <property type="entry name" value="ATPase-IB_hvy"/>
    <property type="match status" value="1"/>
</dbReference>
<dbReference type="Pfam" id="PF24534">
    <property type="entry name" value="HMA_PCA1"/>
    <property type="match status" value="1"/>
</dbReference>
<dbReference type="Proteomes" id="UP001337655">
    <property type="component" value="Unassembled WGS sequence"/>
</dbReference>
<dbReference type="SFLD" id="SFLDG00002">
    <property type="entry name" value="C1.7:_P-type_atpase_like"/>
    <property type="match status" value="1"/>
</dbReference>
<dbReference type="Pfam" id="PF00122">
    <property type="entry name" value="E1-E2_ATPase"/>
    <property type="match status" value="1"/>
</dbReference>
<dbReference type="GO" id="GO:0016020">
    <property type="term" value="C:membrane"/>
    <property type="evidence" value="ECO:0007669"/>
    <property type="project" value="UniProtKB-SubCell"/>
</dbReference>
<dbReference type="SUPFAM" id="SSF55008">
    <property type="entry name" value="HMA, heavy metal-associated domain"/>
    <property type="match status" value="1"/>
</dbReference>
<dbReference type="Gene3D" id="3.40.1110.10">
    <property type="entry name" value="Calcium-transporting ATPase, cytoplasmic domain N"/>
    <property type="match status" value="1"/>
</dbReference>
<dbReference type="GO" id="GO:0005524">
    <property type="term" value="F:ATP binding"/>
    <property type="evidence" value="ECO:0007669"/>
    <property type="project" value="UniProtKB-UniRule"/>
</dbReference>
<dbReference type="GO" id="GO:0019829">
    <property type="term" value="F:ATPase-coupled monoatomic cation transmembrane transporter activity"/>
    <property type="evidence" value="ECO:0007669"/>
    <property type="project" value="InterPro"/>
</dbReference>
<comment type="subcellular location">
    <subcellularLocation>
        <location evidence="1 7">Membrane</location>
    </subcellularLocation>
</comment>
<evidence type="ECO:0000259" key="9">
    <source>
        <dbReference type="PROSITE" id="PS51376"/>
    </source>
</evidence>
<dbReference type="GO" id="GO:0046872">
    <property type="term" value="F:metal ion binding"/>
    <property type="evidence" value="ECO:0007669"/>
    <property type="project" value="UniProtKB-KW"/>
</dbReference>
<dbReference type="InterPro" id="IPR027256">
    <property type="entry name" value="P-typ_ATPase_IB"/>
</dbReference>
<dbReference type="GO" id="GO:0016887">
    <property type="term" value="F:ATP hydrolysis activity"/>
    <property type="evidence" value="ECO:0007669"/>
    <property type="project" value="InterPro"/>
</dbReference>
<dbReference type="RefSeq" id="XP_064653369.1">
    <property type="nucleotide sequence ID" value="XM_064808441.1"/>
</dbReference>
<accession>A0AAV9NTE1</accession>
<dbReference type="SUPFAM" id="SSF56784">
    <property type="entry name" value="HAD-like"/>
    <property type="match status" value="1"/>
</dbReference>
<gene>
    <name evidence="10" type="ORF">LTR77_011230</name>
</gene>
<dbReference type="PANTHER" id="PTHR46594:SF4">
    <property type="entry name" value="P-TYPE CATION-TRANSPORTING ATPASE"/>
    <property type="match status" value="1"/>
</dbReference>
<dbReference type="InterPro" id="IPR018303">
    <property type="entry name" value="ATPase_P-typ_P_site"/>
</dbReference>
<comment type="caution">
    <text evidence="10">The sequence shown here is derived from an EMBL/GenBank/DDBJ whole genome shotgun (WGS) entry which is preliminary data.</text>
</comment>
<dbReference type="PROSITE" id="PS50846">
    <property type="entry name" value="HMA_2"/>
    <property type="match status" value="1"/>
</dbReference>
<dbReference type="SFLD" id="SFLDF00027">
    <property type="entry name" value="p-type_atpase"/>
    <property type="match status" value="1"/>
</dbReference>
<organism evidence="10 11">
    <name type="scientific">Saxophila tyrrhenica</name>
    <dbReference type="NCBI Taxonomy" id="1690608"/>
    <lineage>
        <taxon>Eukaryota</taxon>
        <taxon>Fungi</taxon>
        <taxon>Dikarya</taxon>
        <taxon>Ascomycota</taxon>
        <taxon>Pezizomycotina</taxon>
        <taxon>Dothideomycetes</taxon>
        <taxon>Dothideomycetidae</taxon>
        <taxon>Mycosphaerellales</taxon>
        <taxon>Extremaceae</taxon>
        <taxon>Saxophila</taxon>
    </lineage>
</organism>
<evidence type="ECO:0000256" key="3">
    <source>
        <dbReference type="ARBA" id="ARBA00022723"/>
    </source>
</evidence>
<evidence type="ECO:0000256" key="2">
    <source>
        <dbReference type="ARBA" id="ARBA00022692"/>
    </source>
</evidence>
<feature type="transmembrane region" description="Helical" evidence="7">
    <location>
        <begin position="308"/>
        <end position="333"/>
    </location>
</feature>
<evidence type="ECO:0000256" key="7">
    <source>
        <dbReference type="RuleBase" id="RU362081"/>
    </source>
</evidence>
<feature type="transmembrane region" description="Helical" evidence="7">
    <location>
        <begin position="564"/>
        <end position="597"/>
    </location>
</feature>
<dbReference type="SUPFAM" id="SSF81653">
    <property type="entry name" value="Calcium ATPase, transduction domain A"/>
    <property type="match status" value="1"/>
</dbReference>
<proteinExistence type="inferred from homology"/>
<keyword evidence="7" id="KW-0547">Nucleotide-binding</keyword>
<dbReference type="InterPro" id="IPR006121">
    <property type="entry name" value="HMA_dom"/>
</dbReference>
<feature type="domain" description="DBB" evidence="9">
    <location>
        <begin position="88"/>
        <end position="229"/>
    </location>
</feature>
<dbReference type="PRINTS" id="PR00119">
    <property type="entry name" value="CATATPASE"/>
</dbReference>
<dbReference type="NCBIfam" id="TIGR01511">
    <property type="entry name" value="ATPase-IB1_Cu"/>
    <property type="match status" value="1"/>
</dbReference>